<proteinExistence type="predicted"/>
<evidence type="ECO:0000313" key="3">
    <source>
        <dbReference type="Proteomes" id="UP000240493"/>
    </source>
</evidence>
<accession>A0A2T3ZK86</accession>
<evidence type="ECO:0000256" key="1">
    <source>
        <dbReference type="SAM" id="MobiDB-lite"/>
    </source>
</evidence>
<protein>
    <submittedName>
        <fullName evidence="2">Uncharacterized protein</fullName>
    </submittedName>
</protein>
<feature type="compositionally biased region" description="Basic and acidic residues" evidence="1">
    <location>
        <begin position="122"/>
        <end position="135"/>
    </location>
</feature>
<feature type="compositionally biased region" description="Basic and acidic residues" evidence="1">
    <location>
        <begin position="144"/>
        <end position="154"/>
    </location>
</feature>
<dbReference type="AlphaFoldDB" id="A0A2T3ZK86"/>
<gene>
    <name evidence="2" type="ORF">M441DRAFT_310038</name>
</gene>
<keyword evidence="3" id="KW-1185">Reference proteome</keyword>
<organism evidence="2 3">
    <name type="scientific">Trichoderma asperellum (strain ATCC 204424 / CBS 433.97 / NBRC 101777)</name>
    <dbReference type="NCBI Taxonomy" id="1042311"/>
    <lineage>
        <taxon>Eukaryota</taxon>
        <taxon>Fungi</taxon>
        <taxon>Dikarya</taxon>
        <taxon>Ascomycota</taxon>
        <taxon>Pezizomycotina</taxon>
        <taxon>Sordariomycetes</taxon>
        <taxon>Hypocreomycetidae</taxon>
        <taxon>Hypocreales</taxon>
        <taxon>Hypocreaceae</taxon>
        <taxon>Trichoderma</taxon>
    </lineage>
</organism>
<reference evidence="2 3" key="1">
    <citation type="submission" date="2016-07" db="EMBL/GenBank/DDBJ databases">
        <title>Multiple horizontal gene transfer events from other fungi enriched the ability of initially mycotrophic Trichoderma (Ascomycota) to feed on dead plant biomass.</title>
        <authorList>
            <consortium name="DOE Joint Genome Institute"/>
            <person name="Aerts A."/>
            <person name="Atanasova L."/>
            <person name="Chenthamara K."/>
            <person name="Zhang J."/>
            <person name="Grujic M."/>
            <person name="Henrissat B."/>
            <person name="Kuo A."/>
            <person name="Salamov A."/>
            <person name="Lipzen A."/>
            <person name="Labutti K."/>
            <person name="Barry K."/>
            <person name="Miao Y."/>
            <person name="Rahimi M.J."/>
            <person name="Shen Q."/>
            <person name="Grigoriev I.V."/>
            <person name="Kubicek C.P."/>
            <person name="Druzhinina I.S."/>
        </authorList>
    </citation>
    <scope>NUCLEOTIDE SEQUENCE [LARGE SCALE GENOMIC DNA]</scope>
    <source>
        <strain evidence="2 3">CBS 433.97</strain>
    </source>
</reference>
<feature type="region of interest" description="Disordered" evidence="1">
    <location>
        <begin position="122"/>
        <end position="154"/>
    </location>
</feature>
<name>A0A2T3ZK86_TRIA4</name>
<sequence>MVWQLPIRSALSYLNLTPPPPASPNSLKHLEASRETSPTCVGFKDGDLNSVSQLELVRGVTLRLTANTPAVFGVIALIMIPHVVKTKKSGRTPLICCSFLRIQCFVSSKRWLKQLRNPLHTKTDKGRLKQKEHGKSGTNMSAKSSEKVRIRASK</sequence>
<evidence type="ECO:0000313" key="2">
    <source>
        <dbReference type="EMBL" id="PTB45215.1"/>
    </source>
</evidence>
<dbReference type="EMBL" id="KZ679257">
    <property type="protein sequence ID" value="PTB45215.1"/>
    <property type="molecule type" value="Genomic_DNA"/>
</dbReference>
<dbReference type="Proteomes" id="UP000240493">
    <property type="component" value="Unassembled WGS sequence"/>
</dbReference>